<keyword evidence="5" id="KW-1185">Reference proteome</keyword>
<protein>
    <recommendedName>
        <fullName evidence="3">Sulfotransferase domain-containing protein</fullName>
    </recommendedName>
</protein>
<evidence type="ECO:0000259" key="3">
    <source>
        <dbReference type="Pfam" id="PF00685"/>
    </source>
</evidence>
<dbReference type="InterPro" id="IPR000863">
    <property type="entry name" value="Sulfotransferase_dom"/>
</dbReference>
<evidence type="ECO:0000256" key="1">
    <source>
        <dbReference type="ARBA" id="ARBA00005771"/>
    </source>
</evidence>
<dbReference type="EMBL" id="VSWD01000005">
    <property type="protein sequence ID" value="KAK3101075.1"/>
    <property type="molecule type" value="Genomic_DNA"/>
</dbReference>
<evidence type="ECO:0000256" key="2">
    <source>
        <dbReference type="ARBA" id="ARBA00022679"/>
    </source>
</evidence>
<sequence length="300" mass="35427">MEKIEIKDEDGGVTHIKRFKGKSFSPMAPDDFESHLRLVNTANYTEKDVFVVAYPKSGMNWTFEIVNMILRNSSEYFPNIPPFLDMATPSMLQSVFGNADKPGLIANHYQPQFFPQAAIKQKVRIVFVYRNPKDVAVSQYQFYWKLKGFGEYKNVSFKNYLKRYLDGNVPCGDWYSFHKEWLDLKADNQDYPILILCYEDMKVNLAENVRKIADFLEMNLEESTLLEIARKCEFRTMFQHKNSNLPPEMHMATEIKEHIFYRKGEVGDWKNWFTVAQDEEFDRHMDPLLDKIDINIRYSL</sequence>
<name>A0AA88YK04_PINIB</name>
<accession>A0AA88YK04</accession>
<dbReference type="GO" id="GO:0008146">
    <property type="term" value="F:sulfotransferase activity"/>
    <property type="evidence" value="ECO:0007669"/>
    <property type="project" value="InterPro"/>
</dbReference>
<dbReference type="PANTHER" id="PTHR11783">
    <property type="entry name" value="SULFOTRANSFERASE SULT"/>
    <property type="match status" value="1"/>
</dbReference>
<proteinExistence type="inferred from homology"/>
<evidence type="ECO:0000313" key="4">
    <source>
        <dbReference type="EMBL" id="KAK3101075.1"/>
    </source>
</evidence>
<evidence type="ECO:0000313" key="5">
    <source>
        <dbReference type="Proteomes" id="UP001186944"/>
    </source>
</evidence>
<organism evidence="4 5">
    <name type="scientific">Pinctada imbricata</name>
    <name type="common">Atlantic pearl-oyster</name>
    <name type="synonym">Pinctada martensii</name>
    <dbReference type="NCBI Taxonomy" id="66713"/>
    <lineage>
        <taxon>Eukaryota</taxon>
        <taxon>Metazoa</taxon>
        <taxon>Spiralia</taxon>
        <taxon>Lophotrochozoa</taxon>
        <taxon>Mollusca</taxon>
        <taxon>Bivalvia</taxon>
        <taxon>Autobranchia</taxon>
        <taxon>Pteriomorphia</taxon>
        <taxon>Pterioida</taxon>
        <taxon>Pterioidea</taxon>
        <taxon>Pteriidae</taxon>
        <taxon>Pinctada</taxon>
    </lineage>
</organism>
<dbReference type="AlphaFoldDB" id="A0AA88YK04"/>
<comment type="caution">
    <text evidence="4">The sequence shown here is derived from an EMBL/GenBank/DDBJ whole genome shotgun (WGS) entry which is preliminary data.</text>
</comment>
<dbReference type="Pfam" id="PF00685">
    <property type="entry name" value="Sulfotransfer_1"/>
    <property type="match status" value="1"/>
</dbReference>
<dbReference type="Proteomes" id="UP001186944">
    <property type="component" value="Unassembled WGS sequence"/>
</dbReference>
<dbReference type="SUPFAM" id="SSF52540">
    <property type="entry name" value="P-loop containing nucleoside triphosphate hydrolases"/>
    <property type="match status" value="1"/>
</dbReference>
<dbReference type="Gene3D" id="3.40.50.300">
    <property type="entry name" value="P-loop containing nucleotide triphosphate hydrolases"/>
    <property type="match status" value="1"/>
</dbReference>
<keyword evidence="2" id="KW-0808">Transferase</keyword>
<dbReference type="InterPro" id="IPR027417">
    <property type="entry name" value="P-loop_NTPase"/>
</dbReference>
<gene>
    <name evidence="4" type="ORF">FSP39_000770</name>
</gene>
<reference evidence="4" key="1">
    <citation type="submission" date="2019-08" db="EMBL/GenBank/DDBJ databases">
        <title>The improved chromosome-level genome for the pearl oyster Pinctada fucata martensii using PacBio sequencing and Hi-C.</title>
        <authorList>
            <person name="Zheng Z."/>
        </authorList>
    </citation>
    <scope>NUCLEOTIDE SEQUENCE</scope>
    <source>
        <strain evidence="4">ZZ-2019</strain>
        <tissue evidence="4">Adductor muscle</tissue>
    </source>
</reference>
<feature type="domain" description="Sulfotransferase" evidence="3">
    <location>
        <begin position="47"/>
        <end position="291"/>
    </location>
</feature>
<comment type="similarity">
    <text evidence="1">Belongs to the sulfotransferase 1 family.</text>
</comment>